<protein>
    <submittedName>
        <fullName evidence="7">MFS transporter</fullName>
    </submittedName>
</protein>
<feature type="transmembrane region" description="Helical" evidence="5">
    <location>
        <begin position="12"/>
        <end position="39"/>
    </location>
</feature>
<keyword evidence="4 5" id="KW-0472">Membrane</keyword>
<dbReference type="PANTHER" id="PTHR23508">
    <property type="entry name" value="CARBOXYLIC ACID TRANSPORTER PROTEIN HOMOLOG"/>
    <property type="match status" value="1"/>
</dbReference>
<evidence type="ECO:0000256" key="5">
    <source>
        <dbReference type="SAM" id="Phobius"/>
    </source>
</evidence>
<accession>A0ABQ2N1D4</accession>
<dbReference type="InterPro" id="IPR011701">
    <property type="entry name" value="MFS"/>
</dbReference>
<reference evidence="8" key="1">
    <citation type="journal article" date="2019" name="Int. J. Syst. Evol. Microbiol.">
        <title>The Global Catalogue of Microorganisms (GCM) 10K type strain sequencing project: providing services to taxonomists for standard genome sequencing and annotation.</title>
        <authorList>
            <consortium name="The Broad Institute Genomics Platform"/>
            <consortium name="The Broad Institute Genome Sequencing Center for Infectious Disease"/>
            <person name="Wu L."/>
            <person name="Ma J."/>
        </authorList>
    </citation>
    <scope>NUCLEOTIDE SEQUENCE [LARGE SCALE GENOMIC DNA]</scope>
    <source>
        <strain evidence="8">CGMCC 4.7181</strain>
    </source>
</reference>
<feature type="transmembrane region" description="Helical" evidence="5">
    <location>
        <begin position="266"/>
        <end position="287"/>
    </location>
</feature>
<dbReference type="EMBL" id="BMMQ01000004">
    <property type="protein sequence ID" value="GGO63359.1"/>
    <property type="molecule type" value="Genomic_DNA"/>
</dbReference>
<dbReference type="Gene3D" id="1.20.1250.20">
    <property type="entry name" value="MFS general substrate transporter like domains"/>
    <property type="match status" value="1"/>
</dbReference>
<feature type="transmembrane region" description="Helical" evidence="5">
    <location>
        <begin position="81"/>
        <end position="100"/>
    </location>
</feature>
<feature type="transmembrane region" description="Helical" evidence="5">
    <location>
        <begin position="387"/>
        <end position="407"/>
    </location>
</feature>
<dbReference type="InterPro" id="IPR036259">
    <property type="entry name" value="MFS_trans_sf"/>
</dbReference>
<dbReference type="Pfam" id="PF07690">
    <property type="entry name" value="MFS_1"/>
    <property type="match status" value="1"/>
</dbReference>
<feature type="transmembrane region" description="Helical" evidence="5">
    <location>
        <begin position="318"/>
        <end position="337"/>
    </location>
</feature>
<sequence>MSAVSTKKTTNPWWVAVIAGMASFLDAGAIVATGTALVLYQDDFALAGADISRLSALLTVMIAIGAFVGGRLGDRFGRRRVFTVTMLLYIVGAAFLTVAIDPWMLYVGLILVGLAAGADLPVSLAMIAETAPADQRGRMVSFTHVLWVAGILVPTFMGIFVGNMGSAGARWLYGVLLVVAVIVLVLRTRLPESSEWQHAHDVRTGAIAAAPSEHTQEASIRDLFRSKYLLPLIALGLFFAIGNITANTLGQFNTYLYVNVAGSDVSTASTISLASYAFNLVAMYFVVKFISTRYRMLVFGVGALITIFAYGVPAALGVSLATMIALSFMTALGGPMAGEPIFKVWSQELFPTLYRGTAQGIMIAFTRLVAAGMALITTGLIDLGPRVLFIILVGTTVVAVSIGFFWIPRLPKAEGRTGLERESR</sequence>
<feature type="transmembrane region" description="Helical" evidence="5">
    <location>
        <begin position="168"/>
        <end position="186"/>
    </location>
</feature>
<feature type="transmembrane region" description="Helical" evidence="5">
    <location>
        <begin position="358"/>
        <end position="381"/>
    </location>
</feature>
<dbReference type="PANTHER" id="PTHR23508:SF10">
    <property type="entry name" value="CARBOXYLIC ACID TRANSPORTER PROTEIN HOMOLOG"/>
    <property type="match status" value="1"/>
</dbReference>
<evidence type="ECO:0000259" key="6">
    <source>
        <dbReference type="PROSITE" id="PS50850"/>
    </source>
</evidence>
<name>A0ABQ2N1D4_9MICO</name>
<evidence type="ECO:0000256" key="3">
    <source>
        <dbReference type="ARBA" id="ARBA00022989"/>
    </source>
</evidence>
<feature type="transmembrane region" description="Helical" evidence="5">
    <location>
        <begin position="228"/>
        <end position="246"/>
    </location>
</feature>
<keyword evidence="2 5" id="KW-0812">Transmembrane</keyword>
<feature type="domain" description="Major facilitator superfamily (MFS) profile" evidence="6">
    <location>
        <begin position="12"/>
        <end position="411"/>
    </location>
</feature>
<evidence type="ECO:0000313" key="7">
    <source>
        <dbReference type="EMBL" id="GGO63359.1"/>
    </source>
</evidence>
<proteinExistence type="predicted"/>
<comment type="caution">
    <text evidence="7">The sequence shown here is derived from an EMBL/GenBank/DDBJ whole genome shotgun (WGS) entry which is preliminary data.</text>
</comment>
<dbReference type="InterPro" id="IPR020846">
    <property type="entry name" value="MFS_dom"/>
</dbReference>
<keyword evidence="3 5" id="KW-1133">Transmembrane helix</keyword>
<comment type="subcellular location">
    <subcellularLocation>
        <location evidence="1">Cell membrane</location>
        <topology evidence="1">Multi-pass membrane protein</topology>
    </subcellularLocation>
</comment>
<evidence type="ECO:0000256" key="4">
    <source>
        <dbReference type="ARBA" id="ARBA00023136"/>
    </source>
</evidence>
<feature type="transmembrane region" description="Helical" evidence="5">
    <location>
        <begin position="106"/>
        <end position="128"/>
    </location>
</feature>
<dbReference type="RefSeq" id="WP_188700859.1">
    <property type="nucleotide sequence ID" value="NZ_BMMQ01000004.1"/>
</dbReference>
<dbReference type="PROSITE" id="PS50850">
    <property type="entry name" value="MFS"/>
    <property type="match status" value="1"/>
</dbReference>
<gene>
    <name evidence="7" type="ORF">GCM10010910_15730</name>
</gene>
<evidence type="ECO:0000256" key="1">
    <source>
        <dbReference type="ARBA" id="ARBA00004651"/>
    </source>
</evidence>
<evidence type="ECO:0000256" key="2">
    <source>
        <dbReference type="ARBA" id="ARBA00022692"/>
    </source>
</evidence>
<feature type="transmembrane region" description="Helical" evidence="5">
    <location>
        <begin position="51"/>
        <end position="69"/>
    </location>
</feature>
<keyword evidence="8" id="KW-1185">Reference proteome</keyword>
<evidence type="ECO:0000313" key="8">
    <source>
        <dbReference type="Proteomes" id="UP000638043"/>
    </source>
</evidence>
<dbReference type="SUPFAM" id="SSF103473">
    <property type="entry name" value="MFS general substrate transporter"/>
    <property type="match status" value="1"/>
</dbReference>
<dbReference type="Proteomes" id="UP000638043">
    <property type="component" value="Unassembled WGS sequence"/>
</dbReference>
<organism evidence="7 8">
    <name type="scientific">Microbacterium nanhaiense</name>
    <dbReference type="NCBI Taxonomy" id="1301026"/>
    <lineage>
        <taxon>Bacteria</taxon>
        <taxon>Bacillati</taxon>
        <taxon>Actinomycetota</taxon>
        <taxon>Actinomycetes</taxon>
        <taxon>Micrococcales</taxon>
        <taxon>Microbacteriaceae</taxon>
        <taxon>Microbacterium</taxon>
    </lineage>
</organism>
<feature type="transmembrane region" description="Helical" evidence="5">
    <location>
        <begin position="294"/>
        <end position="312"/>
    </location>
</feature>
<feature type="transmembrane region" description="Helical" evidence="5">
    <location>
        <begin position="140"/>
        <end position="162"/>
    </location>
</feature>